<protein>
    <submittedName>
        <fullName evidence="2">Uncharacterized protein</fullName>
    </submittedName>
</protein>
<sequence>MDSTIFSSCMVTSEPPTIDHSWTVSIVFQRDQGVATSTGPSTTSAETIFDSISKNIKTNKNIDISTHATEHDTSLINIIGNPKDMGAKNETETFRSKLTQENLALPENNRRVTEEKQALAEINRKVKDEKNSPSIDFVAVNDGDDAKNSVSGSLLSLVKYHHQRLEQNPGPSDSAESLAILEAAPQDRSSLHRGADINMMSDERHIKSSHVLKTSGDYPSLKGNAALIKSISGGDFILDRSPKQVDFKLQDSRPRGLSGSLDIPDLVGGADAMSHIPGESRLKEE</sequence>
<evidence type="ECO:0000256" key="1">
    <source>
        <dbReference type="SAM" id="MobiDB-lite"/>
    </source>
</evidence>
<keyword evidence="3" id="KW-1185">Reference proteome</keyword>
<evidence type="ECO:0000313" key="2">
    <source>
        <dbReference type="EMBL" id="GFO08292.1"/>
    </source>
</evidence>
<accession>A0AAV4AMZ2</accession>
<proteinExistence type="predicted"/>
<dbReference type="EMBL" id="BLXT01003952">
    <property type="protein sequence ID" value="GFO08292.1"/>
    <property type="molecule type" value="Genomic_DNA"/>
</dbReference>
<gene>
    <name evidence="2" type="ORF">PoB_003479700</name>
</gene>
<dbReference type="AlphaFoldDB" id="A0AAV4AMZ2"/>
<dbReference type="Proteomes" id="UP000735302">
    <property type="component" value="Unassembled WGS sequence"/>
</dbReference>
<evidence type="ECO:0000313" key="3">
    <source>
        <dbReference type="Proteomes" id="UP000735302"/>
    </source>
</evidence>
<feature type="region of interest" description="Disordered" evidence="1">
    <location>
        <begin position="250"/>
        <end position="285"/>
    </location>
</feature>
<reference evidence="2 3" key="1">
    <citation type="journal article" date="2021" name="Elife">
        <title>Chloroplast acquisition without the gene transfer in kleptoplastic sea slugs, Plakobranchus ocellatus.</title>
        <authorList>
            <person name="Maeda T."/>
            <person name="Takahashi S."/>
            <person name="Yoshida T."/>
            <person name="Shimamura S."/>
            <person name="Takaki Y."/>
            <person name="Nagai Y."/>
            <person name="Toyoda A."/>
            <person name="Suzuki Y."/>
            <person name="Arimoto A."/>
            <person name="Ishii H."/>
            <person name="Satoh N."/>
            <person name="Nishiyama T."/>
            <person name="Hasebe M."/>
            <person name="Maruyama T."/>
            <person name="Minagawa J."/>
            <person name="Obokata J."/>
            <person name="Shigenobu S."/>
        </authorList>
    </citation>
    <scope>NUCLEOTIDE SEQUENCE [LARGE SCALE GENOMIC DNA]</scope>
</reference>
<comment type="caution">
    <text evidence="2">The sequence shown here is derived from an EMBL/GenBank/DDBJ whole genome shotgun (WGS) entry which is preliminary data.</text>
</comment>
<name>A0AAV4AMZ2_9GAST</name>
<organism evidence="2 3">
    <name type="scientific">Plakobranchus ocellatus</name>
    <dbReference type="NCBI Taxonomy" id="259542"/>
    <lineage>
        <taxon>Eukaryota</taxon>
        <taxon>Metazoa</taxon>
        <taxon>Spiralia</taxon>
        <taxon>Lophotrochozoa</taxon>
        <taxon>Mollusca</taxon>
        <taxon>Gastropoda</taxon>
        <taxon>Heterobranchia</taxon>
        <taxon>Euthyneura</taxon>
        <taxon>Panpulmonata</taxon>
        <taxon>Sacoglossa</taxon>
        <taxon>Placobranchoidea</taxon>
        <taxon>Plakobranchidae</taxon>
        <taxon>Plakobranchus</taxon>
    </lineage>
</organism>